<dbReference type="RefSeq" id="WP_152009553.1">
    <property type="nucleotide sequence ID" value="NZ_JAAAML010000003.1"/>
</dbReference>
<dbReference type="EMBL" id="JAAAML010000003">
    <property type="protein sequence ID" value="MCO6409674.1"/>
    <property type="molecule type" value="Genomic_DNA"/>
</dbReference>
<sequence length="64" mass="7746">MSIQSNRPPHHDLHAIDHLPDFDRYRERAHQERTRAINHAMSLIWSRMTGRRTRRQKDAAFWVA</sequence>
<comment type="caution">
    <text evidence="1">The sequence shown here is derived from an EMBL/GenBank/DDBJ whole genome shotgun (WGS) entry which is preliminary data.</text>
</comment>
<evidence type="ECO:0000313" key="1">
    <source>
        <dbReference type="EMBL" id="MCO6409674.1"/>
    </source>
</evidence>
<accession>A0ABT1CTZ7</accession>
<evidence type="ECO:0000313" key="2">
    <source>
        <dbReference type="Proteomes" id="UP001320715"/>
    </source>
</evidence>
<name>A0ABT1CTZ7_9HYPH</name>
<dbReference type="Proteomes" id="UP001320715">
    <property type="component" value="Unassembled WGS sequence"/>
</dbReference>
<proteinExistence type="predicted"/>
<organism evidence="1 2">
    <name type="scientific">Hoeflea alexandrii</name>
    <dbReference type="NCBI Taxonomy" id="288436"/>
    <lineage>
        <taxon>Bacteria</taxon>
        <taxon>Pseudomonadati</taxon>
        <taxon>Pseudomonadota</taxon>
        <taxon>Alphaproteobacteria</taxon>
        <taxon>Hyphomicrobiales</taxon>
        <taxon>Rhizobiaceae</taxon>
        <taxon>Hoeflea</taxon>
    </lineage>
</organism>
<protein>
    <submittedName>
        <fullName evidence="1">Uncharacterized protein</fullName>
    </submittedName>
</protein>
<reference evidence="1 2" key="1">
    <citation type="submission" date="2020-01" db="EMBL/GenBank/DDBJ databases">
        <title>Genomes of bacteria type strains.</title>
        <authorList>
            <person name="Chen J."/>
            <person name="Zhu S."/>
            <person name="Yang J."/>
        </authorList>
    </citation>
    <scope>NUCLEOTIDE SEQUENCE [LARGE SCALE GENOMIC DNA]</scope>
    <source>
        <strain evidence="1 2">DSM 16655</strain>
    </source>
</reference>
<gene>
    <name evidence="1" type="ORF">GTW23_15945</name>
</gene>
<keyword evidence="2" id="KW-1185">Reference proteome</keyword>